<keyword evidence="2" id="KW-0687">Ribonucleoprotein</keyword>
<dbReference type="EMBL" id="CADCWL010000035">
    <property type="protein sequence ID" value="CAA9551302.1"/>
    <property type="molecule type" value="Genomic_DNA"/>
</dbReference>
<feature type="non-terminal residue" evidence="2">
    <location>
        <position position="1"/>
    </location>
</feature>
<feature type="non-terminal residue" evidence="2">
    <location>
        <position position="103"/>
    </location>
</feature>
<accession>A0A6J4ULV7</accession>
<organism evidence="2">
    <name type="scientific">uncultured Thermomicrobiales bacterium</name>
    <dbReference type="NCBI Taxonomy" id="1645740"/>
    <lineage>
        <taxon>Bacteria</taxon>
        <taxon>Pseudomonadati</taxon>
        <taxon>Thermomicrobiota</taxon>
        <taxon>Thermomicrobia</taxon>
        <taxon>Thermomicrobiales</taxon>
        <taxon>environmental samples</taxon>
    </lineage>
</organism>
<name>A0A6J4ULV7_9BACT</name>
<reference evidence="2" key="1">
    <citation type="submission" date="2020-02" db="EMBL/GenBank/DDBJ databases">
        <authorList>
            <person name="Meier V. D."/>
        </authorList>
    </citation>
    <scope>NUCLEOTIDE SEQUENCE</scope>
    <source>
        <strain evidence="2">AVDCRST_MAG19</strain>
    </source>
</reference>
<evidence type="ECO:0000256" key="1">
    <source>
        <dbReference type="SAM" id="MobiDB-lite"/>
    </source>
</evidence>
<dbReference type="AlphaFoldDB" id="A0A6J4ULV7"/>
<sequence length="103" mass="10770">AGRAPGGRYPASPDHREEHHAHGAGPVLVRGLHGREQDPDPGGGRADLQRAGQGGQHAQREGKAALARRASRAGSDRRSRGSLEEGDRDPLPGPADRPLRAGV</sequence>
<evidence type="ECO:0000313" key="2">
    <source>
        <dbReference type="EMBL" id="CAA9551302.1"/>
    </source>
</evidence>
<dbReference type="GO" id="GO:0005840">
    <property type="term" value="C:ribosome"/>
    <property type="evidence" value="ECO:0007669"/>
    <property type="project" value="UniProtKB-KW"/>
</dbReference>
<feature type="compositionally biased region" description="Basic and acidic residues" evidence="1">
    <location>
        <begin position="74"/>
        <end position="90"/>
    </location>
</feature>
<keyword evidence="2" id="KW-0689">Ribosomal protein</keyword>
<feature type="region of interest" description="Disordered" evidence="1">
    <location>
        <begin position="1"/>
        <end position="103"/>
    </location>
</feature>
<proteinExistence type="predicted"/>
<protein>
    <submittedName>
        <fullName evidence="2">LSU ribosomal protein L23p (L23Ae)</fullName>
    </submittedName>
</protein>
<gene>
    <name evidence="2" type="ORF">AVDCRST_MAG19-845</name>
</gene>